<dbReference type="GO" id="GO:0003964">
    <property type="term" value="F:RNA-directed DNA polymerase activity"/>
    <property type="evidence" value="ECO:0007669"/>
    <property type="project" value="UniProtKB-KW"/>
</dbReference>
<dbReference type="Pfam" id="PF12353">
    <property type="entry name" value="eIF3g"/>
    <property type="match status" value="1"/>
</dbReference>
<dbReference type="PANTHER" id="PTHR33223">
    <property type="entry name" value="CCHC-TYPE DOMAIN-CONTAINING PROTEIN"/>
    <property type="match status" value="1"/>
</dbReference>
<reference evidence="3" key="1">
    <citation type="journal article" date="2022" name="Int. J. Mol. Sci.">
        <title>Draft Genome of Tanacetum Coccineum: Genomic Comparison of Closely Related Tanacetum-Family Plants.</title>
        <authorList>
            <person name="Yamashiro T."/>
            <person name="Shiraishi A."/>
            <person name="Nakayama K."/>
            <person name="Satake H."/>
        </authorList>
    </citation>
    <scope>NUCLEOTIDE SEQUENCE</scope>
</reference>
<evidence type="ECO:0000256" key="1">
    <source>
        <dbReference type="SAM" id="MobiDB-lite"/>
    </source>
</evidence>
<evidence type="ECO:0000313" key="4">
    <source>
        <dbReference type="Proteomes" id="UP001151760"/>
    </source>
</evidence>
<dbReference type="Proteomes" id="UP001151760">
    <property type="component" value="Unassembled WGS sequence"/>
</dbReference>
<gene>
    <name evidence="3" type="ORF">Tco_0991647</name>
</gene>
<proteinExistence type="predicted"/>
<feature type="region of interest" description="Disordered" evidence="1">
    <location>
        <begin position="246"/>
        <end position="269"/>
    </location>
</feature>
<feature type="domain" description="Eukaryotic translation initiation factor 3 subunit G N-terminal" evidence="2">
    <location>
        <begin position="151"/>
        <end position="187"/>
    </location>
</feature>
<reference evidence="3" key="2">
    <citation type="submission" date="2022-01" db="EMBL/GenBank/DDBJ databases">
        <authorList>
            <person name="Yamashiro T."/>
            <person name="Shiraishi A."/>
            <person name="Satake H."/>
            <person name="Nakayama K."/>
        </authorList>
    </citation>
    <scope>NUCLEOTIDE SEQUENCE</scope>
</reference>
<sequence>MEQYLALIQDNIRPGIVKPKIDGNVKFEINGNFMMELTCKLFKGTDDEDAHKHVRRVLEIVDLFHFTGVPHDAVMLRVFPITLSGPALRWKNRISEGLITTWDLLEKVFIRQYCPPFKTAMKLEKNWQFQTRDHSHNWYDGVTTMESINDSSDNVDMKKLKENIHAIQVDCKICKGTHLTKECPFKKEDKAVEQSKYIGSLEETIIKYCDESIKKQAVKADQLTRMVLTNAGERVKAETNMGHLKKQKDNPYKTHETVGIPEKFHKKSP</sequence>
<dbReference type="PANTHER" id="PTHR33223:SF11">
    <property type="entry name" value="ELEMENT PROTEIN, PUTATIVE-RELATED"/>
    <property type="match status" value="1"/>
</dbReference>
<protein>
    <submittedName>
        <fullName evidence="3">RNA-directed DNA polymerase, eukaryota, nucleotide-binding alpha-beta plait domain protein</fullName>
    </submittedName>
</protein>
<evidence type="ECO:0000259" key="2">
    <source>
        <dbReference type="Pfam" id="PF12353"/>
    </source>
</evidence>
<dbReference type="InterPro" id="IPR024675">
    <property type="entry name" value="eIF3g_N"/>
</dbReference>
<keyword evidence="3" id="KW-0695">RNA-directed DNA polymerase</keyword>
<name>A0ABQ5EZU5_9ASTR</name>
<dbReference type="EMBL" id="BQNB010016858">
    <property type="protein sequence ID" value="GJT56593.1"/>
    <property type="molecule type" value="Genomic_DNA"/>
</dbReference>
<evidence type="ECO:0000313" key="3">
    <source>
        <dbReference type="EMBL" id="GJT56593.1"/>
    </source>
</evidence>
<accession>A0ABQ5EZU5</accession>
<organism evidence="3 4">
    <name type="scientific">Tanacetum coccineum</name>
    <dbReference type="NCBI Taxonomy" id="301880"/>
    <lineage>
        <taxon>Eukaryota</taxon>
        <taxon>Viridiplantae</taxon>
        <taxon>Streptophyta</taxon>
        <taxon>Embryophyta</taxon>
        <taxon>Tracheophyta</taxon>
        <taxon>Spermatophyta</taxon>
        <taxon>Magnoliopsida</taxon>
        <taxon>eudicotyledons</taxon>
        <taxon>Gunneridae</taxon>
        <taxon>Pentapetalae</taxon>
        <taxon>asterids</taxon>
        <taxon>campanulids</taxon>
        <taxon>Asterales</taxon>
        <taxon>Asteraceae</taxon>
        <taxon>Asteroideae</taxon>
        <taxon>Anthemideae</taxon>
        <taxon>Anthemidinae</taxon>
        <taxon>Tanacetum</taxon>
    </lineage>
</organism>
<keyword evidence="4" id="KW-1185">Reference proteome</keyword>
<keyword evidence="3" id="KW-0548">Nucleotidyltransferase</keyword>
<feature type="compositionally biased region" description="Basic and acidic residues" evidence="1">
    <location>
        <begin position="247"/>
        <end position="256"/>
    </location>
</feature>
<comment type="caution">
    <text evidence="3">The sequence shown here is derived from an EMBL/GenBank/DDBJ whole genome shotgun (WGS) entry which is preliminary data.</text>
</comment>
<keyword evidence="3" id="KW-0808">Transferase</keyword>